<dbReference type="AlphaFoldDB" id="A0AAW8RJK7"/>
<dbReference type="GO" id="GO:0005524">
    <property type="term" value="F:ATP binding"/>
    <property type="evidence" value="ECO:0007669"/>
    <property type="project" value="UniProtKB-KW"/>
</dbReference>
<dbReference type="InterPro" id="IPR002736">
    <property type="entry name" value="CitG"/>
</dbReference>
<organism evidence="6 7">
    <name type="scientific">Enterococcus faecium</name>
    <name type="common">Streptococcus faecium</name>
    <dbReference type="NCBI Taxonomy" id="1352"/>
    <lineage>
        <taxon>Bacteria</taxon>
        <taxon>Bacillati</taxon>
        <taxon>Bacillota</taxon>
        <taxon>Bacilli</taxon>
        <taxon>Lactobacillales</taxon>
        <taxon>Enterococcaceae</taxon>
        <taxon>Enterococcus</taxon>
    </lineage>
</organism>
<comment type="caution">
    <text evidence="6">The sequence shown here is derived from an EMBL/GenBank/DDBJ whole genome shotgun (WGS) entry which is preliminary data.</text>
</comment>
<reference evidence="6" key="1">
    <citation type="submission" date="2023-03" db="EMBL/GenBank/DDBJ databases">
        <authorList>
            <person name="Shen W."/>
            <person name="Cai J."/>
        </authorList>
    </citation>
    <scope>NUCLEOTIDE SEQUENCE</scope>
    <source>
        <strain evidence="6">B1010-2</strain>
    </source>
</reference>
<evidence type="ECO:0000256" key="5">
    <source>
        <dbReference type="ARBA" id="ARBA00022840"/>
    </source>
</evidence>
<dbReference type="RefSeq" id="WP_240392854.1">
    <property type="nucleotide sequence ID" value="NZ_JARPTX010000062.1"/>
</dbReference>
<dbReference type="Gene3D" id="1.10.4200.10">
    <property type="entry name" value="Triphosphoribosyl-dephospho-CoA protein"/>
    <property type="match status" value="1"/>
</dbReference>
<dbReference type="GO" id="GO:0016757">
    <property type="term" value="F:glycosyltransferase activity"/>
    <property type="evidence" value="ECO:0007669"/>
    <property type="project" value="UniProtKB-KW"/>
</dbReference>
<keyword evidence="3 6" id="KW-0808">Transferase</keyword>
<protein>
    <recommendedName>
        <fullName evidence="2">triphosphoribosyl-dephospho-CoA synthase</fullName>
        <ecNumber evidence="2">2.4.2.52</ecNumber>
    </recommendedName>
</protein>
<evidence type="ECO:0000256" key="1">
    <source>
        <dbReference type="ARBA" id="ARBA00001210"/>
    </source>
</evidence>
<keyword evidence="5" id="KW-0067">ATP-binding</keyword>
<keyword evidence="6" id="KW-0328">Glycosyltransferase</keyword>
<evidence type="ECO:0000256" key="2">
    <source>
        <dbReference type="ARBA" id="ARBA00012074"/>
    </source>
</evidence>
<name>A0AAW8RJK7_ENTFC</name>
<evidence type="ECO:0000256" key="4">
    <source>
        <dbReference type="ARBA" id="ARBA00022741"/>
    </source>
</evidence>
<sequence length="97" mass="10746">MINDERKKAVTQQLAALVEEALIAEVTLSPKPGLVDALDAGAHSDMDYALFLKSAKTLTPFFEEMAQIAWHHAIDQELRERIAEIGRKAEKAMLIAT</sequence>
<comment type="catalytic activity">
    <reaction evidence="1">
        <text>3'-dephospho-CoA + ATP = 2'-(5''-triphospho-alpha-D-ribosyl)-3'-dephospho-CoA + adenine</text>
        <dbReference type="Rhea" id="RHEA:15117"/>
        <dbReference type="ChEBI" id="CHEBI:16708"/>
        <dbReference type="ChEBI" id="CHEBI:30616"/>
        <dbReference type="ChEBI" id="CHEBI:57328"/>
        <dbReference type="ChEBI" id="CHEBI:61378"/>
        <dbReference type="EC" id="2.4.2.52"/>
    </reaction>
</comment>
<accession>A0AAW8RJK7</accession>
<dbReference type="EMBL" id="JARPTX010000062">
    <property type="protein sequence ID" value="MDT2370975.1"/>
    <property type="molecule type" value="Genomic_DNA"/>
</dbReference>
<evidence type="ECO:0000313" key="7">
    <source>
        <dbReference type="Proteomes" id="UP001260956"/>
    </source>
</evidence>
<evidence type="ECO:0000313" key="6">
    <source>
        <dbReference type="EMBL" id="MDT2370975.1"/>
    </source>
</evidence>
<feature type="non-terminal residue" evidence="6">
    <location>
        <position position="97"/>
    </location>
</feature>
<dbReference type="EC" id="2.4.2.52" evidence="2"/>
<dbReference type="GO" id="GO:0046917">
    <property type="term" value="F:triphosphoribosyl-dephospho-CoA synthase activity"/>
    <property type="evidence" value="ECO:0007669"/>
    <property type="project" value="UniProtKB-EC"/>
</dbReference>
<gene>
    <name evidence="6" type="ORF">P6Z85_12645</name>
</gene>
<dbReference type="GO" id="GO:0051191">
    <property type="term" value="P:prosthetic group biosynthetic process"/>
    <property type="evidence" value="ECO:0007669"/>
    <property type="project" value="TreeGrafter"/>
</dbReference>
<dbReference type="Proteomes" id="UP001260956">
    <property type="component" value="Unassembled WGS sequence"/>
</dbReference>
<keyword evidence="4" id="KW-0547">Nucleotide-binding</keyword>
<proteinExistence type="predicted"/>
<dbReference type="Pfam" id="PF01874">
    <property type="entry name" value="CitG"/>
    <property type="match status" value="1"/>
</dbReference>
<evidence type="ECO:0000256" key="3">
    <source>
        <dbReference type="ARBA" id="ARBA00022679"/>
    </source>
</evidence>
<dbReference type="PANTHER" id="PTHR30201:SF2">
    <property type="entry name" value="2-(5''-TRIPHOSPHORIBOSYL)-3'-DEPHOSPHOCOENZYME-A SYNTHASE"/>
    <property type="match status" value="1"/>
</dbReference>
<dbReference type="PANTHER" id="PTHR30201">
    <property type="entry name" value="TRIPHOSPHORIBOSYL-DEPHOSPHO-COA SYNTHASE"/>
    <property type="match status" value="1"/>
</dbReference>